<reference evidence="1 2" key="1">
    <citation type="journal article" date="2020" name="Nat. Food">
        <title>A phased Vanilla planifolia genome enables genetic improvement of flavour and production.</title>
        <authorList>
            <person name="Hasing T."/>
            <person name="Tang H."/>
            <person name="Brym M."/>
            <person name="Khazi F."/>
            <person name="Huang T."/>
            <person name="Chambers A.H."/>
        </authorList>
    </citation>
    <scope>NUCLEOTIDE SEQUENCE [LARGE SCALE GENOMIC DNA]</scope>
    <source>
        <tissue evidence="1">Leaf</tissue>
    </source>
</reference>
<dbReference type="AlphaFoldDB" id="A0A835U477"/>
<comment type="caution">
    <text evidence="1">The sequence shown here is derived from an EMBL/GenBank/DDBJ whole genome shotgun (WGS) entry which is preliminary data.</text>
</comment>
<accession>A0A835U477</accession>
<name>A0A835U477_VANPL</name>
<sequence length="61" mass="7097">MEGRTGQFSMLSNWQRDFHTMEHVRRRVRPELLGGPTEDSAHAQAYAEEFLETVRSTFAEV</sequence>
<protein>
    <submittedName>
        <fullName evidence="1">Uncharacterized protein</fullName>
    </submittedName>
</protein>
<keyword evidence="2" id="KW-1185">Reference proteome</keyword>
<evidence type="ECO:0000313" key="2">
    <source>
        <dbReference type="Proteomes" id="UP000636800"/>
    </source>
</evidence>
<evidence type="ECO:0000313" key="1">
    <source>
        <dbReference type="EMBL" id="KAG0447220.1"/>
    </source>
</evidence>
<gene>
    <name evidence="1" type="ORF">HPP92_028481</name>
</gene>
<dbReference type="EMBL" id="JADCNL010000492">
    <property type="protein sequence ID" value="KAG0447220.1"/>
    <property type="molecule type" value="Genomic_DNA"/>
</dbReference>
<proteinExistence type="predicted"/>
<dbReference type="Proteomes" id="UP000636800">
    <property type="component" value="Unassembled WGS sequence"/>
</dbReference>
<organism evidence="1 2">
    <name type="scientific">Vanilla planifolia</name>
    <name type="common">Vanilla</name>
    <dbReference type="NCBI Taxonomy" id="51239"/>
    <lineage>
        <taxon>Eukaryota</taxon>
        <taxon>Viridiplantae</taxon>
        <taxon>Streptophyta</taxon>
        <taxon>Embryophyta</taxon>
        <taxon>Tracheophyta</taxon>
        <taxon>Spermatophyta</taxon>
        <taxon>Magnoliopsida</taxon>
        <taxon>Liliopsida</taxon>
        <taxon>Asparagales</taxon>
        <taxon>Orchidaceae</taxon>
        <taxon>Vanilloideae</taxon>
        <taxon>Vanilleae</taxon>
        <taxon>Vanilla</taxon>
    </lineage>
</organism>